<dbReference type="Pfam" id="PF07314">
    <property type="entry name" value="Lit"/>
    <property type="match status" value="1"/>
</dbReference>
<protein>
    <submittedName>
        <fullName evidence="2">TIGR01906 family membrane protein</fullName>
    </submittedName>
</protein>
<dbReference type="InterPro" id="IPR010178">
    <property type="entry name" value="Lit"/>
</dbReference>
<proteinExistence type="predicted"/>
<feature type="transmembrane region" description="Helical" evidence="1">
    <location>
        <begin position="122"/>
        <end position="147"/>
    </location>
</feature>
<evidence type="ECO:0000256" key="1">
    <source>
        <dbReference type="SAM" id="Phobius"/>
    </source>
</evidence>
<dbReference type="AlphaFoldDB" id="A0A6P1TK77"/>
<evidence type="ECO:0000313" key="2">
    <source>
        <dbReference type="EMBL" id="QHQ59678.1"/>
    </source>
</evidence>
<keyword evidence="1" id="KW-0812">Transmembrane</keyword>
<feature type="transmembrane region" description="Helical" evidence="1">
    <location>
        <begin position="9"/>
        <end position="34"/>
    </location>
</feature>
<sequence length="223" mass="25734">MKRFKFTDILIGLVFTLLFISIGVIAAVNFRFIYYMDISNLNIEASSGISRDVILENYDALIDYNSPFYKGDLKFPTLPASPSGLKHFSEVKNIFVSFYYIGIVTLIAALIIIVYKRKKKDFSYLMVSSITVLVIPAIVAIGCAINFDQAFIIFHKIFFRNNYWLFDPATDPIITILPDTFFLHALIVIIAFVVLGSLILFLFSRRKRRGRFSYDFTNNNRYY</sequence>
<feature type="transmembrane region" description="Helical" evidence="1">
    <location>
        <begin position="94"/>
        <end position="115"/>
    </location>
</feature>
<feature type="transmembrane region" description="Helical" evidence="1">
    <location>
        <begin position="181"/>
        <end position="203"/>
    </location>
</feature>
<organism evidence="2 3">
    <name type="scientific">Anaerocolumna sedimenticola</name>
    <dbReference type="NCBI Taxonomy" id="2696063"/>
    <lineage>
        <taxon>Bacteria</taxon>
        <taxon>Bacillati</taxon>
        <taxon>Bacillota</taxon>
        <taxon>Clostridia</taxon>
        <taxon>Lachnospirales</taxon>
        <taxon>Lachnospiraceae</taxon>
        <taxon>Anaerocolumna</taxon>
    </lineage>
</organism>
<dbReference type="RefSeq" id="WP_161836474.1">
    <property type="nucleotide sequence ID" value="NZ_CP048000.1"/>
</dbReference>
<dbReference type="EMBL" id="CP048000">
    <property type="protein sequence ID" value="QHQ59678.1"/>
    <property type="molecule type" value="Genomic_DNA"/>
</dbReference>
<reference evidence="2 3" key="1">
    <citation type="submission" date="2020-01" db="EMBL/GenBank/DDBJ databases">
        <title>Genome analysis of Anaerocolumna sp. CBA3638.</title>
        <authorList>
            <person name="Kim J."/>
            <person name="Roh S.W."/>
        </authorList>
    </citation>
    <scope>NUCLEOTIDE SEQUENCE [LARGE SCALE GENOMIC DNA]</scope>
    <source>
        <strain evidence="2 3">CBA3638</strain>
    </source>
</reference>
<keyword evidence="1" id="KW-0472">Membrane</keyword>
<evidence type="ECO:0000313" key="3">
    <source>
        <dbReference type="Proteomes" id="UP000464314"/>
    </source>
</evidence>
<keyword evidence="3" id="KW-1185">Reference proteome</keyword>
<dbReference type="Proteomes" id="UP000464314">
    <property type="component" value="Chromosome"/>
</dbReference>
<keyword evidence="1" id="KW-1133">Transmembrane helix</keyword>
<name>A0A6P1TK77_9FIRM</name>
<dbReference type="NCBIfam" id="TIGR01906">
    <property type="entry name" value="integ_TIGR01906"/>
    <property type="match status" value="1"/>
</dbReference>
<dbReference type="KEGG" id="anr:Ana3638_01765"/>
<accession>A0A6P1TK77</accession>
<gene>
    <name evidence="2" type="ORF">Ana3638_01765</name>
</gene>